<gene>
    <name evidence="2" type="ORF">CSW08_14480</name>
</gene>
<reference evidence="2 3" key="1">
    <citation type="submission" date="2017-12" db="EMBL/GenBank/DDBJ databases">
        <title>Confluentibacter flavum sp. nov., isolated from the saline lake.</title>
        <authorList>
            <person name="Yu L."/>
        </authorList>
    </citation>
    <scope>NUCLEOTIDE SEQUENCE [LARGE SCALE GENOMIC DNA]</scope>
    <source>
        <strain evidence="2 3">3B</strain>
    </source>
</reference>
<sequence length="97" mass="10964">MKTNYILLILLLSFSFASAQDNVEAKKIESTVMVSQNNEEVSLNANDSETVSTIKEDVTTEATLVRSNSDIRIYLNRLRNVENIDLLFPKINKTVKV</sequence>
<organism evidence="2 3">
    <name type="scientific">Confluentibacter flavum</name>
    <dbReference type="NCBI Taxonomy" id="1909700"/>
    <lineage>
        <taxon>Bacteria</taxon>
        <taxon>Pseudomonadati</taxon>
        <taxon>Bacteroidota</taxon>
        <taxon>Flavobacteriia</taxon>
        <taxon>Flavobacteriales</taxon>
        <taxon>Flavobacteriaceae</taxon>
        <taxon>Confluentibacter</taxon>
    </lineage>
</organism>
<keyword evidence="3" id="KW-1185">Reference proteome</keyword>
<comment type="caution">
    <text evidence="2">The sequence shown here is derived from an EMBL/GenBank/DDBJ whole genome shotgun (WGS) entry which is preliminary data.</text>
</comment>
<accession>A0A2N3HH62</accession>
<dbReference type="AlphaFoldDB" id="A0A2N3HH62"/>
<name>A0A2N3HH62_9FLAO</name>
<dbReference type="RefSeq" id="WP_106660584.1">
    <property type="nucleotide sequence ID" value="NZ_PJEO01000051.1"/>
</dbReference>
<feature type="signal peptide" evidence="1">
    <location>
        <begin position="1"/>
        <end position="19"/>
    </location>
</feature>
<evidence type="ECO:0000256" key="1">
    <source>
        <dbReference type="SAM" id="SignalP"/>
    </source>
</evidence>
<keyword evidence="1" id="KW-0732">Signal</keyword>
<evidence type="ECO:0000313" key="3">
    <source>
        <dbReference type="Proteomes" id="UP000233435"/>
    </source>
</evidence>
<evidence type="ECO:0008006" key="4">
    <source>
        <dbReference type="Google" id="ProtNLM"/>
    </source>
</evidence>
<feature type="chain" id="PRO_5014600017" description="TonB-dependent receptor" evidence="1">
    <location>
        <begin position="20"/>
        <end position="97"/>
    </location>
</feature>
<dbReference type="OrthoDB" id="1454212at2"/>
<protein>
    <recommendedName>
        <fullName evidence="4">TonB-dependent receptor</fullName>
    </recommendedName>
</protein>
<evidence type="ECO:0000313" key="2">
    <source>
        <dbReference type="EMBL" id="PKQ44301.1"/>
    </source>
</evidence>
<dbReference type="EMBL" id="PJEO01000051">
    <property type="protein sequence ID" value="PKQ44301.1"/>
    <property type="molecule type" value="Genomic_DNA"/>
</dbReference>
<proteinExistence type="predicted"/>
<dbReference type="Proteomes" id="UP000233435">
    <property type="component" value="Unassembled WGS sequence"/>
</dbReference>